<comment type="caution">
    <text evidence="3">The sequence shown here is derived from an EMBL/GenBank/DDBJ whole genome shotgun (WGS) entry which is preliminary data.</text>
</comment>
<dbReference type="Proteomes" id="UP000320085">
    <property type="component" value="Unassembled WGS sequence"/>
</dbReference>
<feature type="compositionally biased region" description="Basic and acidic residues" evidence="1">
    <location>
        <begin position="8"/>
        <end position="18"/>
    </location>
</feature>
<dbReference type="InterPro" id="IPR052514">
    <property type="entry name" value="SAM-dependent_MTase"/>
</dbReference>
<organism evidence="3 4">
    <name type="scientific">Humibacillus xanthopallidus</name>
    <dbReference type="NCBI Taxonomy" id="412689"/>
    <lineage>
        <taxon>Bacteria</taxon>
        <taxon>Bacillati</taxon>
        <taxon>Actinomycetota</taxon>
        <taxon>Actinomycetes</taxon>
        <taxon>Micrococcales</taxon>
        <taxon>Intrasporangiaceae</taxon>
        <taxon>Humibacillus</taxon>
    </lineage>
</organism>
<evidence type="ECO:0000256" key="1">
    <source>
        <dbReference type="SAM" id="MobiDB-lite"/>
    </source>
</evidence>
<proteinExistence type="predicted"/>
<dbReference type="GO" id="GO:0008168">
    <property type="term" value="F:methyltransferase activity"/>
    <property type="evidence" value="ECO:0007669"/>
    <property type="project" value="UniProtKB-KW"/>
</dbReference>
<dbReference type="InterPro" id="IPR029063">
    <property type="entry name" value="SAM-dependent_MTases_sf"/>
</dbReference>
<dbReference type="SUPFAM" id="SSF53335">
    <property type="entry name" value="S-adenosyl-L-methionine-dependent methyltransferases"/>
    <property type="match status" value="1"/>
</dbReference>
<keyword evidence="3" id="KW-0808">Transferase</keyword>
<evidence type="ECO:0000313" key="4">
    <source>
        <dbReference type="Proteomes" id="UP000320085"/>
    </source>
</evidence>
<name>A0A543PXL9_9MICO</name>
<protein>
    <submittedName>
        <fullName evidence="3">FkbM family methyltransferase</fullName>
    </submittedName>
</protein>
<accession>A0A543PXL9</accession>
<dbReference type="PANTHER" id="PTHR34203">
    <property type="entry name" value="METHYLTRANSFERASE, FKBM FAMILY PROTEIN"/>
    <property type="match status" value="1"/>
</dbReference>
<dbReference type="NCBIfam" id="TIGR01444">
    <property type="entry name" value="fkbM_fam"/>
    <property type="match status" value="1"/>
</dbReference>
<feature type="region of interest" description="Disordered" evidence="1">
    <location>
        <begin position="1"/>
        <end position="99"/>
    </location>
</feature>
<dbReference type="EMBL" id="VFQF01000001">
    <property type="protein sequence ID" value="TQN48816.1"/>
    <property type="molecule type" value="Genomic_DNA"/>
</dbReference>
<keyword evidence="3" id="KW-0489">Methyltransferase</keyword>
<dbReference type="PANTHER" id="PTHR34203:SF15">
    <property type="entry name" value="SLL1173 PROTEIN"/>
    <property type="match status" value="1"/>
</dbReference>
<evidence type="ECO:0000259" key="2">
    <source>
        <dbReference type="Pfam" id="PF05050"/>
    </source>
</evidence>
<dbReference type="InterPro" id="IPR006342">
    <property type="entry name" value="FkbM_mtfrase"/>
</dbReference>
<dbReference type="Pfam" id="PF05050">
    <property type="entry name" value="Methyltransf_21"/>
    <property type="match status" value="1"/>
</dbReference>
<feature type="compositionally biased region" description="Basic and acidic residues" evidence="1">
    <location>
        <begin position="29"/>
        <end position="43"/>
    </location>
</feature>
<dbReference type="GO" id="GO:0032259">
    <property type="term" value="P:methylation"/>
    <property type="evidence" value="ECO:0007669"/>
    <property type="project" value="UniProtKB-KW"/>
</dbReference>
<gene>
    <name evidence="3" type="ORF">FHX52_1969</name>
</gene>
<evidence type="ECO:0000313" key="3">
    <source>
        <dbReference type="EMBL" id="TQN48816.1"/>
    </source>
</evidence>
<feature type="domain" description="Methyltransferase FkbM" evidence="2">
    <location>
        <begin position="207"/>
        <end position="349"/>
    </location>
</feature>
<sequence length="380" mass="42100">MGQPPTSADRDRHLDRAHLPPSTPSRRPRTIDPHRVRDHHDQTCHSGSLTPPVTYPCSSPHRGGQNLLRSGVAKVASDTSRSSGWGASELPSSEGLDPYPDIDAPVLPTPSIGMSRIQSTMATMRERARWARRRSKRYVNNFGLVRGLWFTFRDRPRATGEVELEWPGYAQPFRIRFGGSDLRTFIHVIAERGYEFPFDLQPKVIVDAGANVGFSAAYFATRYPAASIVAMEPDPGNFRLLCANTFGYARVLPIQAALWEHPGTVNLVDPGQGAWAFRVEGIESFSHSQRDGMNSVQAIDIPTLLTTFGLETIDLLKLDVEGAEREILSSAEPWIDKVSAIAVELHDRFQPGCTDAFEKATAAFTQRTTRGEDTFVALPF</sequence>
<dbReference type="AlphaFoldDB" id="A0A543PXL9"/>
<reference evidence="3 4" key="1">
    <citation type="submission" date="2019-06" db="EMBL/GenBank/DDBJ databases">
        <title>Sequencing the genomes of 1000 actinobacteria strains.</title>
        <authorList>
            <person name="Klenk H.-P."/>
        </authorList>
    </citation>
    <scope>NUCLEOTIDE SEQUENCE [LARGE SCALE GENOMIC DNA]</scope>
    <source>
        <strain evidence="3 4">DSM 21776</strain>
    </source>
</reference>
<dbReference type="Gene3D" id="3.40.50.150">
    <property type="entry name" value="Vaccinia Virus protein VP39"/>
    <property type="match status" value="1"/>
</dbReference>